<accession>A0A974XWI6</accession>
<feature type="chain" id="PRO_5038113781" evidence="1">
    <location>
        <begin position="29"/>
        <end position="132"/>
    </location>
</feature>
<dbReference type="Proteomes" id="UP000639274">
    <property type="component" value="Chromosome"/>
</dbReference>
<dbReference type="NCBIfam" id="NF033807">
    <property type="entry name" value="CopL_fam"/>
    <property type="match status" value="1"/>
</dbReference>
<dbReference type="KEGG" id="lsf:I8J32_010185"/>
<protein>
    <submittedName>
        <fullName evidence="2">CopL family metal-binding regulatory protein</fullName>
    </submittedName>
</protein>
<keyword evidence="1" id="KW-0732">Signal</keyword>
<sequence length="132" mass="13395">MSVGSLLLRVVLSLALILNGAATAIAHAHPVAGGSGAVRIDAPESADASMDMPCHGQAGHELALPKPAGEDDADQGCCESSACQCACVHPVHATLVGFAFAAPARIHAPWVQPFAPGYPEPAQPHLIRPPIG</sequence>
<keyword evidence="3" id="KW-1185">Reference proteome</keyword>
<dbReference type="AlphaFoldDB" id="A0A974XWI6"/>
<reference evidence="2 3" key="1">
    <citation type="submission" date="2021-03" db="EMBL/GenBank/DDBJ databases">
        <title>Lysobacter sp. nov. isolated from soil of gangwondo yeongwol, south Korea.</title>
        <authorList>
            <person name="Kim K.R."/>
            <person name="Kim K.H."/>
            <person name="Jeon C.O."/>
        </authorList>
    </citation>
    <scope>NUCLEOTIDE SEQUENCE [LARGE SCALE GENOMIC DNA]</scope>
    <source>
        <strain evidence="2 3">R19</strain>
    </source>
</reference>
<proteinExistence type="predicted"/>
<evidence type="ECO:0000256" key="1">
    <source>
        <dbReference type="SAM" id="SignalP"/>
    </source>
</evidence>
<feature type="signal peptide" evidence="1">
    <location>
        <begin position="1"/>
        <end position="28"/>
    </location>
</feature>
<dbReference type="InterPro" id="IPR048034">
    <property type="entry name" value="CopL-like"/>
</dbReference>
<gene>
    <name evidence="2" type="ORF">I8J32_010185</name>
</gene>
<organism evidence="2 3">
    <name type="scientific">Agrilutibacter solisilvae</name>
    <dbReference type="NCBI Taxonomy" id="2763317"/>
    <lineage>
        <taxon>Bacteria</taxon>
        <taxon>Pseudomonadati</taxon>
        <taxon>Pseudomonadota</taxon>
        <taxon>Gammaproteobacteria</taxon>
        <taxon>Lysobacterales</taxon>
        <taxon>Lysobacteraceae</taxon>
        <taxon>Agrilutibacter</taxon>
    </lineage>
</organism>
<evidence type="ECO:0000313" key="3">
    <source>
        <dbReference type="Proteomes" id="UP000639274"/>
    </source>
</evidence>
<dbReference type="EMBL" id="CP071518">
    <property type="protein sequence ID" value="QSX77174.1"/>
    <property type="molecule type" value="Genomic_DNA"/>
</dbReference>
<name>A0A974XWI6_9GAMM</name>
<evidence type="ECO:0000313" key="2">
    <source>
        <dbReference type="EMBL" id="QSX77174.1"/>
    </source>
</evidence>
<dbReference type="RefSeq" id="WP_200611709.1">
    <property type="nucleotide sequence ID" value="NZ_CP071518.1"/>
</dbReference>